<reference evidence="2 3" key="1">
    <citation type="submission" date="2019-06" db="EMBL/GenBank/DDBJ databases">
        <title>Genome sequence of Janthinobacterium lividum UCD_MED1.</title>
        <authorList>
            <person name="De Leon M.E."/>
            <person name="Jospin G."/>
        </authorList>
    </citation>
    <scope>NUCLEOTIDE SEQUENCE [LARGE SCALE GENOMIC DNA]</scope>
    <source>
        <strain evidence="2 3">UCD_MED1</strain>
    </source>
</reference>
<evidence type="ECO:0000256" key="1">
    <source>
        <dbReference type="SAM" id="SignalP"/>
    </source>
</evidence>
<dbReference type="EMBL" id="VDGE01000014">
    <property type="protein sequence ID" value="TNC72927.1"/>
    <property type="molecule type" value="Genomic_DNA"/>
</dbReference>
<comment type="caution">
    <text evidence="2">The sequence shown here is derived from an EMBL/GenBank/DDBJ whole genome shotgun (WGS) entry which is preliminary data.</text>
</comment>
<evidence type="ECO:0000313" key="2">
    <source>
        <dbReference type="EMBL" id="TNC72927.1"/>
    </source>
</evidence>
<accession>A0A5C4NJS8</accession>
<feature type="signal peptide" evidence="1">
    <location>
        <begin position="1"/>
        <end position="29"/>
    </location>
</feature>
<keyword evidence="1" id="KW-0732">Signal</keyword>
<sequence length="253" mass="28084">MMSVRASASRGLRALTMGVLLLPMLSACADKDVPVSIHGVNYSGEVFSYVIVDPKNEANRGGGELIDPYAAGGTLCCYDLPRRWRSGIQVRVDATHWLPRKADGSLPEVQQTQLLEVPVYADGKPGELWVLRDADGKLSIVTSDYQPDHASWPGKIKGWPVPSLEYRREKWDVHIAQASSDLASAERYLKELTTTPEESIAGTWDALKERFPADIRGFTGAADPAFVIKVRADRENGVREKRLKLQELQKERP</sequence>
<dbReference type="InterPro" id="IPR021733">
    <property type="entry name" value="DUF3304"/>
</dbReference>
<proteinExistence type="predicted"/>
<evidence type="ECO:0000313" key="3">
    <source>
        <dbReference type="Proteomes" id="UP000305681"/>
    </source>
</evidence>
<dbReference type="Proteomes" id="UP000305681">
    <property type="component" value="Unassembled WGS sequence"/>
</dbReference>
<gene>
    <name evidence="2" type="ORF">FHI69_25360</name>
</gene>
<dbReference type="AlphaFoldDB" id="A0A5C4NJS8"/>
<dbReference type="PROSITE" id="PS51257">
    <property type="entry name" value="PROKAR_LIPOPROTEIN"/>
    <property type="match status" value="1"/>
</dbReference>
<name>A0A5C4NJS8_9BURK</name>
<protein>
    <submittedName>
        <fullName evidence="2">DUF3304 domain-containing protein</fullName>
    </submittedName>
</protein>
<feature type="chain" id="PRO_5022667538" evidence="1">
    <location>
        <begin position="30"/>
        <end position="253"/>
    </location>
</feature>
<organism evidence="2 3">
    <name type="scientific">Janthinobacterium lividum</name>
    <dbReference type="NCBI Taxonomy" id="29581"/>
    <lineage>
        <taxon>Bacteria</taxon>
        <taxon>Pseudomonadati</taxon>
        <taxon>Pseudomonadota</taxon>
        <taxon>Betaproteobacteria</taxon>
        <taxon>Burkholderiales</taxon>
        <taxon>Oxalobacteraceae</taxon>
        <taxon>Janthinobacterium</taxon>
    </lineage>
</organism>
<dbReference type="Pfam" id="PF11745">
    <property type="entry name" value="DUF3304"/>
    <property type="match status" value="1"/>
</dbReference>